<comment type="caution">
    <text evidence="11">The sequence shown here is derived from an EMBL/GenBank/DDBJ whole genome shotgun (WGS) entry which is preliminary data.</text>
</comment>
<protein>
    <recommendedName>
        <fullName evidence="7 9">Uroporphyrinogen-III synthase</fullName>
        <ecNumber evidence="3 9">4.2.1.75</ecNumber>
    </recommendedName>
</protein>
<evidence type="ECO:0000256" key="7">
    <source>
        <dbReference type="ARBA" id="ARBA00040167"/>
    </source>
</evidence>
<comment type="pathway">
    <text evidence="1 9">Porphyrin-containing compound metabolism; protoporphyrin-IX biosynthesis; coproporphyrinogen-III from 5-aminolevulinate: step 3/4.</text>
</comment>
<evidence type="ECO:0000256" key="2">
    <source>
        <dbReference type="ARBA" id="ARBA00008133"/>
    </source>
</evidence>
<comment type="catalytic activity">
    <reaction evidence="8 9">
        <text>hydroxymethylbilane = uroporphyrinogen III + H2O</text>
        <dbReference type="Rhea" id="RHEA:18965"/>
        <dbReference type="ChEBI" id="CHEBI:15377"/>
        <dbReference type="ChEBI" id="CHEBI:57308"/>
        <dbReference type="ChEBI" id="CHEBI:57845"/>
        <dbReference type="EC" id="4.2.1.75"/>
    </reaction>
</comment>
<proteinExistence type="inferred from homology"/>
<name>A0ABS4HLX8_9STAP</name>
<evidence type="ECO:0000313" key="12">
    <source>
        <dbReference type="Proteomes" id="UP001519348"/>
    </source>
</evidence>
<comment type="similarity">
    <text evidence="2 9">Belongs to the uroporphyrinogen-III synthase family.</text>
</comment>
<evidence type="ECO:0000313" key="11">
    <source>
        <dbReference type="EMBL" id="MBP1951935.1"/>
    </source>
</evidence>
<dbReference type="PANTHER" id="PTHR38042">
    <property type="entry name" value="UROPORPHYRINOGEN-III SYNTHASE, CHLOROPLASTIC"/>
    <property type="match status" value="1"/>
</dbReference>
<dbReference type="PANTHER" id="PTHR38042:SF1">
    <property type="entry name" value="UROPORPHYRINOGEN-III SYNTHASE, CHLOROPLASTIC"/>
    <property type="match status" value="1"/>
</dbReference>
<organism evidence="11 12">
    <name type="scientific">Jeotgalicoccus aerolatus</name>
    <dbReference type="NCBI Taxonomy" id="709510"/>
    <lineage>
        <taxon>Bacteria</taxon>
        <taxon>Bacillati</taxon>
        <taxon>Bacillota</taxon>
        <taxon>Bacilli</taxon>
        <taxon>Bacillales</taxon>
        <taxon>Staphylococcaceae</taxon>
        <taxon>Jeotgalicoccus</taxon>
    </lineage>
</organism>
<comment type="function">
    <text evidence="6 9">Catalyzes cyclization of the linear tetrapyrrole, hydroxymethylbilane, to the macrocyclic uroporphyrinogen III.</text>
</comment>
<dbReference type="InterPro" id="IPR036108">
    <property type="entry name" value="4pyrrol_syn_uPrphyn_synt_sf"/>
</dbReference>
<keyword evidence="4 9" id="KW-0456">Lyase</keyword>
<evidence type="ECO:0000259" key="10">
    <source>
        <dbReference type="Pfam" id="PF02602"/>
    </source>
</evidence>
<dbReference type="InterPro" id="IPR039793">
    <property type="entry name" value="UROS/Hem4"/>
</dbReference>
<evidence type="ECO:0000256" key="4">
    <source>
        <dbReference type="ARBA" id="ARBA00023239"/>
    </source>
</evidence>
<sequence>MRTMPISKPVVYVTQSTFDLADDTLLNIVHAPLITTETLSFDASVLNQHYDWLVMTSKNTVKHFLPYFDQLQADRISSIGVKTTEALNSSGIQVDFEPSTYTQEGFIEEFDIRPGQKILYPASAKKRPLMRDYMKQSGADVTEIDLYYPKVYEQTIKTIKENISSIDYLTLSSPSAVDSLLGQIDQKALSGIQLIAIGHVTQSRLNHYGLKAVTPEHETLGHMIELIKESIKQ</sequence>
<dbReference type="Gene3D" id="3.40.50.10090">
    <property type="match status" value="2"/>
</dbReference>
<evidence type="ECO:0000256" key="5">
    <source>
        <dbReference type="ARBA" id="ARBA00023244"/>
    </source>
</evidence>
<dbReference type="Proteomes" id="UP001519348">
    <property type="component" value="Unassembled WGS sequence"/>
</dbReference>
<reference evidence="11 12" key="1">
    <citation type="submission" date="2021-03" db="EMBL/GenBank/DDBJ databases">
        <title>Genomic Encyclopedia of Type Strains, Phase IV (KMG-IV): sequencing the most valuable type-strain genomes for metagenomic binning, comparative biology and taxonomic classification.</title>
        <authorList>
            <person name="Goeker M."/>
        </authorList>
    </citation>
    <scope>NUCLEOTIDE SEQUENCE [LARGE SCALE GENOMIC DNA]</scope>
    <source>
        <strain evidence="11 12">DSM 22420</strain>
    </source>
</reference>
<evidence type="ECO:0000256" key="9">
    <source>
        <dbReference type="RuleBase" id="RU366031"/>
    </source>
</evidence>
<evidence type="ECO:0000256" key="1">
    <source>
        <dbReference type="ARBA" id="ARBA00004772"/>
    </source>
</evidence>
<dbReference type="RefSeq" id="WP_186089936.1">
    <property type="nucleotide sequence ID" value="NZ_BMCN01000001.1"/>
</dbReference>
<keyword evidence="12" id="KW-1185">Reference proteome</keyword>
<dbReference type="SUPFAM" id="SSF69618">
    <property type="entry name" value="HemD-like"/>
    <property type="match status" value="1"/>
</dbReference>
<dbReference type="Pfam" id="PF02602">
    <property type="entry name" value="HEM4"/>
    <property type="match status" value="1"/>
</dbReference>
<accession>A0ABS4HLX8</accession>
<evidence type="ECO:0000256" key="6">
    <source>
        <dbReference type="ARBA" id="ARBA00037589"/>
    </source>
</evidence>
<gene>
    <name evidence="11" type="ORF">J2Z27_000970</name>
</gene>
<dbReference type="CDD" id="cd06578">
    <property type="entry name" value="HemD"/>
    <property type="match status" value="1"/>
</dbReference>
<dbReference type="EC" id="4.2.1.75" evidence="3 9"/>
<evidence type="ECO:0000256" key="8">
    <source>
        <dbReference type="ARBA" id="ARBA00048617"/>
    </source>
</evidence>
<evidence type="ECO:0000256" key="3">
    <source>
        <dbReference type="ARBA" id="ARBA00013109"/>
    </source>
</evidence>
<dbReference type="EMBL" id="JAGGKN010000002">
    <property type="protein sequence ID" value="MBP1951935.1"/>
    <property type="molecule type" value="Genomic_DNA"/>
</dbReference>
<dbReference type="GO" id="GO:0004852">
    <property type="term" value="F:uroporphyrinogen-III synthase activity"/>
    <property type="evidence" value="ECO:0007669"/>
    <property type="project" value="UniProtKB-EC"/>
</dbReference>
<feature type="domain" description="Tetrapyrrole biosynthesis uroporphyrinogen III synthase" evidence="10">
    <location>
        <begin position="27"/>
        <end position="225"/>
    </location>
</feature>
<keyword evidence="5 9" id="KW-0627">Porphyrin biosynthesis</keyword>
<dbReference type="InterPro" id="IPR003754">
    <property type="entry name" value="4pyrrol_synth_uPrphyn_synth"/>
</dbReference>